<organism evidence="5">
    <name type="scientific">Oryza brachyantha</name>
    <name type="common">malo sina</name>
    <dbReference type="NCBI Taxonomy" id="4533"/>
    <lineage>
        <taxon>Eukaryota</taxon>
        <taxon>Viridiplantae</taxon>
        <taxon>Streptophyta</taxon>
        <taxon>Embryophyta</taxon>
        <taxon>Tracheophyta</taxon>
        <taxon>Spermatophyta</taxon>
        <taxon>Magnoliopsida</taxon>
        <taxon>Liliopsida</taxon>
        <taxon>Poales</taxon>
        <taxon>Poaceae</taxon>
        <taxon>BOP clade</taxon>
        <taxon>Oryzoideae</taxon>
        <taxon>Oryzeae</taxon>
        <taxon>Oryzinae</taxon>
        <taxon>Oryza</taxon>
    </lineage>
</organism>
<evidence type="ECO:0000313" key="6">
    <source>
        <dbReference type="Proteomes" id="UP000006038"/>
    </source>
</evidence>
<reference evidence="5" key="1">
    <citation type="journal article" date="2013" name="Nat. Commun.">
        <title>Whole-genome sequencing of Oryza brachyantha reveals mechanisms underlying Oryza genome evolution.</title>
        <authorList>
            <person name="Chen J."/>
            <person name="Huang Q."/>
            <person name="Gao D."/>
            <person name="Wang J."/>
            <person name="Lang Y."/>
            <person name="Liu T."/>
            <person name="Li B."/>
            <person name="Bai Z."/>
            <person name="Luis Goicoechea J."/>
            <person name="Liang C."/>
            <person name="Chen C."/>
            <person name="Zhang W."/>
            <person name="Sun S."/>
            <person name="Liao Y."/>
            <person name="Zhang X."/>
            <person name="Yang L."/>
            <person name="Song C."/>
            <person name="Wang M."/>
            <person name="Shi J."/>
            <person name="Liu G."/>
            <person name="Liu J."/>
            <person name="Zhou H."/>
            <person name="Zhou W."/>
            <person name="Yu Q."/>
            <person name="An N."/>
            <person name="Chen Y."/>
            <person name="Cai Q."/>
            <person name="Wang B."/>
            <person name="Liu B."/>
            <person name="Min J."/>
            <person name="Huang Y."/>
            <person name="Wu H."/>
            <person name="Li Z."/>
            <person name="Zhang Y."/>
            <person name="Yin Y."/>
            <person name="Song W."/>
            <person name="Jiang J."/>
            <person name="Jackson S.A."/>
            <person name="Wing R.A."/>
            <person name="Wang J."/>
            <person name="Chen M."/>
        </authorList>
    </citation>
    <scope>NUCLEOTIDE SEQUENCE [LARGE SCALE GENOMIC DNA]</scope>
    <source>
        <strain evidence="5">cv. IRGC 101232</strain>
    </source>
</reference>
<dbReference type="GO" id="GO:0000981">
    <property type="term" value="F:DNA-binding transcription factor activity, RNA polymerase II-specific"/>
    <property type="evidence" value="ECO:0007669"/>
    <property type="project" value="TreeGrafter"/>
</dbReference>
<proteinExistence type="predicted"/>
<dbReference type="InterPro" id="IPR009057">
    <property type="entry name" value="Homeodomain-like_sf"/>
</dbReference>
<keyword evidence="1" id="KW-0677">Repeat</keyword>
<keyword evidence="2" id="KW-0238">DNA-binding</keyword>
<dbReference type="CDD" id="cd00167">
    <property type="entry name" value="SANT"/>
    <property type="match status" value="2"/>
</dbReference>
<dbReference type="SMART" id="SM00717">
    <property type="entry name" value="SANT"/>
    <property type="match status" value="2"/>
</dbReference>
<dbReference type="InterPro" id="IPR017930">
    <property type="entry name" value="Myb_dom"/>
</dbReference>
<dbReference type="PANTHER" id="PTHR45614:SF273">
    <property type="entry name" value="MYB DOMAIN PROTEIN 100-RELATED"/>
    <property type="match status" value="1"/>
</dbReference>
<dbReference type="GO" id="GO:0000978">
    <property type="term" value="F:RNA polymerase II cis-regulatory region sequence-specific DNA binding"/>
    <property type="evidence" value="ECO:0007669"/>
    <property type="project" value="TreeGrafter"/>
</dbReference>
<sequence>MVPTLKDELTAAAGNSFINQDLVMAGAGMPTRYFASSSHGTGAHYQSSSSAPITMAVPDVGFLIAGIGMAPSSFVLPEGALGAGFSNMGAVPVGVVVPRQQHTRVGGSNGNPGPFKGAWTRQEDEVLKQMVILHGDRKWSTIAKSLPGRIGKQCRERWTNHLRPDIKKDVWTEEDDAMLIEAHKTYGNRWSVIARCLPGRSENAVKNHWNATKRSLKSKRRTKKNKSEQAQLAAMNLNMSLAPNLNASYNEQQDGYYLPFDVPQGNIHYGAPPVQQQGISVGHDLHSSCLSLYHPSLPGSHPIGVELGGYYSEAGPSSGSVSGVDPDDIDVIQMASRQFLVPSEAEVTLDLTRFNLEQPAKQHKGIPSAPCCKRVAQAIHVGESPPWRRQRQKSCSCKCRSVFARAQTRPVVVPCLPGSIRVRSCRAFCRARPPCLGPAQKSTAQFPALTPPAAAAPGSGELQPFPTRLNATVSLRVTSGEVPRLTAESYTEQNRRWDKHMRVYEKVNHNHRLHGNRYHTGTSWT</sequence>
<dbReference type="PROSITE" id="PS51294">
    <property type="entry name" value="HTH_MYB"/>
    <property type="match status" value="2"/>
</dbReference>
<dbReference type="eggNOG" id="KOG0048">
    <property type="taxonomic scope" value="Eukaryota"/>
</dbReference>
<dbReference type="PANTHER" id="PTHR45614">
    <property type="entry name" value="MYB PROTEIN-RELATED"/>
    <property type="match status" value="1"/>
</dbReference>
<dbReference type="PROSITE" id="PS50090">
    <property type="entry name" value="MYB_LIKE"/>
    <property type="match status" value="2"/>
</dbReference>
<evidence type="ECO:0000313" key="5">
    <source>
        <dbReference type="EnsemblPlants" id="OB01G46450.1"/>
    </source>
</evidence>
<name>J3L5Y9_ORYBR</name>
<dbReference type="GO" id="GO:0005634">
    <property type="term" value="C:nucleus"/>
    <property type="evidence" value="ECO:0007669"/>
    <property type="project" value="TreeGrafter"/>
</dbReference>
<dbReference type="Gene3D" id="1.10.10.60">
    <property type="entry name" value="Homeodomain-like"/>
    <property type="match status" value="2"/>
</dbReference>
<dbReference type="Pfam" id="PF00249">
    <property type="entry name" value="Myb_DNA-binding"/>
    <property type="match status" value="2"/>
</dbReference>
<dbReference type="InterPro" id="IPR050560">
    <property type="entry name" value="MYB_TF"/>
</dbReference>
<protein>
    <submittedName>
        <fullName evidence="5">Uncharacterized protein</fullName>
    </submittedName>
</protein>
<dbReference type="AlphaFoldDB" id="J3L5Y9"/>
<dbReference type="HOGENOM" id="CLU_519164_0_0_1"/>
<feature type="domain" description="Myb-like" evidence="3">
    <location>
        <begin position="111"/>
        <end position="162"/>
    </location>
</feature>
<evidence type="ECO:0000259" key="3">
    <source>
        <dbReference type="PROSITE" id="PS50090"/>
    </source>
</evidence>
<dbReference type="Gramene" id="OB01G46450.1">
    <property type="protein sequence ID" value="OB01G46450.1"/>
    <property type="gene ID" value="OB01G46450"/>
</dbReference>
<dbReference type="Proteomes" id="UP000006038">
    <property type="component" value="Chromosome 1"/>
</dbReference>
<evidence type="ECO:0000259" key="4">
    <source>
        <dbReference type="PROSITE" id="PS51294"/>
    </source>
</evidence>
<dbReference type="EnsemblPlants" id="OB01G46450.1">
    <property type="protein sequence ID" value="OB01G46450.1"/>
    <property type="gene ID" value="OB01G46450"/>
</dbReference>
<dbReference type="InterPro" id="IPR001005">
    <property type="entry name" value="SANT/Myb"/>
</dbReference>
<dbReference type="FunFam" id="1.10.10.60:FF:000010">
    <property type="entry name" value="Transcriptional activator Myb isoform A"/>
    <property type="match status" value="1"/>
</dbReference>
<feature type="domain" description="Myb-like" evidence="3">
    <location>
        <begin position="163"/>
        <end position="213"/>
    </location>
</feature>
<dbReference type="SUPFAM" id="SSF46689">
    <property type="entry name" value="Homeodomain-like"/>
    <property type="match status" value="1"/>
</dbReference>
<evidence type="ECO:0000256" key="1">
    <source>
        <dbReference type="ARBA" id="ARBA00022737"/>
    </source>
</evidence>
<feature type="domain" description="HTH myb-type" evidence="4">
    <location>
        <begin position="167"/>
        <end position="217"/>
    </location>
</feature>
<feature type="domain" description="HTH myb-type" evidence="4">
    <location>
        <begin position="116"/>
        <end position="166"/>
    </location>
</feature>
<accession>J3L5Y9</accession>
<evidence type="ECO:0000256" key="2">
    <source>
        <dbReference type="ARBA" id="ARBA00023125"/>
    </source>
</evidence>
<keyword evidence="6" id="KW-1185">Reference proteome</keyword>
<dbReference type="OMA" id="SAPCCKR"/>
<reference evidence="5" key="2">
    <citation type="submission" date="2013-04" db="UniProtKB">
        <authorList>
            <consortium name="EnsemblPlants"/>
        </authorList>
    </citation>
    <scope>IDENTIFICATION</scope>
</reference>